<evidence type="ECO:0008006" key="5">
    <source>
        <dbReference type="Google" id="ProtNLM"/>
    </source>
</evidence>
<dbReference type="Proteomes" id="UP001628193">
    <property type="component" value="Unassembled WGS sequence"/>
</dbReference>
<keyword evidence="2" id="KW-1133">Transmembrane helix</keyword>
<accession>A0ABQ0C6Y1</accession>
<gene>
    <name evidence="3" type="ORF">SIID45300_00951</name>
</gene>
<protein>
    <recommendedName>
        <fullName evidence="5">Energy transducer TonB</fullName>
    </recommendedName>
</protein>
<keyword evidence="4" id="KW-1185">Reference proteome</keyword>
<proteinExistence type="predicted"/>
<name>A0ABQ0C6Y1_9PROT</name>
<comment type="caution">
    <text evidence="3">The sequence shown here is derived from an EMBL/GenBank/DDBJ whole genome shotgun (WGS) entry which is preliminary data.</text>
</comment>
<evidence type="ECO:0000313" key="4">
    <source>
        <dbReference type="Proteomes" id="UP001628193"/>
    </source>
</evidence>
<feature type="region of interest" description="Disordered" evidence="1">
    <location>
        <begin position="72"/>
        <end position="102"/>
    </location>
</feature>
<sequence length="102" mass="11240">MFKAPNLEPRVITPDLRRKMNLAGIVFFILALLLIAFLTHNFSKEYDPAHRAIKDKEAMEIKAAKKAAEAKKFAEAQAAQQQANPAPAVTPAQPIPVPPKQP</sequence>
<feature type="transmembrane region" description="Helical" evidence="2">
    <location>
        <begin position="20"/>
        <end position="38"/>
    </location>
</feature>
<evidence type="ECO:0000256" key="1">
    <source>
        <dbReference type="SAM" id="MobiDB-lite"/>
    </source>
</evidence>
<dbReference type="RefSeq" id="WP_420904365.1">
    <property type="nucleotide sequence ID" value="NZ_BAAFGK010000004.1"/>
</dbReference>
<evidence type="ECO:0000313" key="3">
    <source>
        <dbReference type="EMBL" id="GAB0056643.1"/>
    </source>
</evidence>
<dbReference type="EMBL" id="BAAFGK010000004">
    <property type="protein sequence ID" value="GAB0056643.1"/>
    <property type="molecule type" value="Genomic_DNA"/>
</dbReference>
<keyword evidence="2" id="KW-0812">Transmembrane</keyword>
<reference evidence="3 4" key="1">
    <citation type="submission" date="2024-05" db="EMBL/GenBank/DDBJ databases">
        <authorList>
            <consortium name="Candidatus Magnetaquicoccaceae bacterium FCR-1 genome sequencing consortium"/>
            <person name="Shimoshige H."/>
            <person name="Shimamura S."/>
            <person name="Taoka A."/>
            <person name="Kobayashi H."/>
            <person name="Maekawa T."/>
        </authorList>
    </citation>
    <scope>NUCLEOTIDE SEQUENCE [LARGE SCALE GENOMIC DNA]</scope>
    <source>
        <strain evidence="3 4">FCR-1</strain>
    </source>
</reference>
<feature type="compositionally biased region" description="Pro residues" evidence="1">
    <location>
        <begin position="93"/>
        <end position="102"/>
    </location>
</feature>
<reference evidence="3 4" key="2">
    <citation type="submission" date="2024-09" db="EMBL/GenBank/DDBJ databases">
        <title>Draft genome sequence of Candidatus Magnetaquicoccaceae bacterium FCR-1.</title>
        <authorList>
            <person name="Shimoshige H."/>
            <person name="Shimamura S."/>
            <person name="Taoka A."/>
            <person name="Kobayashi H."/>
            <person name="Maekawa T."/>
        </authorList>
    </citation>
    <scope>NUCLEOTIDE SEQUENCE [LARGE SCALE GENOMIC DNA]</scope>
    <source>
        <strain evidence="3 4">FCR-1</strain>
    </source>
</reference>
<feature type="compositionally biased region" description="Low complexity" evidence="1">
    <location>
        <begin position="75"/>
        <end position="92"/>
    </location>
</feature>
<keyword evidence="2" id="KW-0472">Membrane</keyword>
<evidence type="ECO:0000256" key="2">
    <source>
        <dbReference type="SAM" id="Phobius"/>
    </source>
</evidence>
<organism evidence="3 4">
    <name type="scientific">Candidatus Magnetaquiglobus chichijimensis</name>
    <dbReference type="NCBI Taxonomy" id="3141448"/>
    <lineage>
        <taxon>Bacteria</taxon>
        <taxon>Pseudomonadati</taxon>
        <taxon>Pseudomonadota</taxon>
        <taxon>Magnetococcia</taxon>
        <taxon>Magnetococcales</taxon>
        <taxon>Candidatus Magnetaquicoccaceae</taxon>
        <taxon>Candidatus Magnetaquiglobus</taxon>
    </lineage>
</organism>